<keyword evidence="4" id="KW-0964">Secreted</keyword>
<dbReference type="InterPro" id="IPR001029">
    <property type="entry name" value="Flagellin_N"/>
</dbReference>
<evidence type="ECO:0000256" key="4">
    <source>
        <dbReference type="ARBA" id="ARBA00022525"/>
    </source>
</evidence>
<keyword evidence="6" id="KW-0175">Coiled coil</keyword>
<accession>A0A370DL62</accession>
<evidence type="ECO:0000313" key="10">
    <source>
        <dbReference type="Proteomes" id="UP000254771"/>
    </source>
</evidence>
<sequence length="305" mass="33657">MLRISTNMLFEKGISSMLEQQTKLSNTQDQISSGKRILTPKDDPAGSAYLLDLKGSISQVDQYQDNADRARARLELEETALASVGNILHRVHELAIQGQTDTLTGDQRRDIAAEVRQLNEGLLSLANTKDSNGEYIFAGYDADQPPFSNPVDGTFVYSGDMGSRQLQIAADRRIQDRDNGFDVFMNLDTSTAPPLPVKRNLFETVHQIAAGLEADAPNTALLDDVQVGLVHTTNFRASAGTRLNAIEEQSTVNEDFLLTMKTAQSEVEDLDMAEALSRYQQQLLVLQAAQQSFVKLQGLSLFNYL</sequence>
<dbReference type="SUPFAM" id="SSF64518">
    <property type="entry name" value="Phase 1 flagellin"/>
    <property type="match status" value="1"/>
</dbReference>
<keyword evidence="9" id="KW-0282">Flagellum</keyword>
<dbReference type="InterPro" id="IPR001492">
    <property type="entry name" value="Flagellin"/>
</dbReference>
<organism evidence="9 10">
    <name type="scientific">endosymbiont of Escarpia spicata</name>
    <dbReference type="NCBI Taxonomy" id="2200908"/>
    <lineage>
        <taxon>Bacteria</taxon>
        <taxon>Pseudomonadati</taxon>
        <taxon>Pseudomonadota</taxon>
        <taxon>Gammaproteobacteria</taxon>
        <taxon>sulfur-oxidizing symbionts</taxon>
    </lineage>
</organism>
<dbReference type="PANTHER" id="PTHR42792:SF1">
    <property type="entry name" value="FLAGELLAR HOOK-ASSOCIATED PROTEIN 3"/>
    <property type="match status" value="1"/>
</dbReference>
<keyword evidence="5" id="KW-0975">Bacterial flagellum</keyword>
<feature type="domain" description="Flagellin N-terminal" evidence="7">
    <location>
        <begin position="4"/>
        <end position="140"/>
    </location>
</feature>
<proteinExistence type="inferred from homology"/>
<dbReference type="PANTHER" id="PTHR42792">
    <property type="entry name" value="FLAGELLIN"/>
    <property type="match status" value="1"/>
</dbReference>
<comment type="similarity">
    <text evidence="3">Belongs to the bacterial flagellin family.</text>
</comment>
<dbReference type="Pfam" id="PF00700">
    <property type="entry name" value="Flagellin_C"/>
    <property type="match status" value="1"/>
</dbReference>
<keyword evidence="10" id="KW-1185">Reference proteome</keyword>
<protein>
    <submittedName>
        <fullName evidence="9">Flagellar hook-associated protein 3</fullName>
    </submittedName>
</protein>
<dbReference type="InterPro" id="IPR013384">
    <property type="entry name" value="Flagell_FlgL"/>
</dbReference>
<dbReference type="EMBL" id="QFXE01000014">
    <property type="protein sequence ID" value="RDH85104.1"/>
    <property type="molecule type" value="Genomic_DNA"/>
</dbReference>
<comment type="caution">
    <text evidence="9">The sequence shown here is derived from an EMBL/GenBank/DDBJ whole genome shotgun (WGS) entry which is preliminary data.</text>
</comment>
<dbReference type="GO" id="GO:0005198">
    <property type="term" value="F:structural molecule activity"/>
    <property type="evidence" value="ECO:0007669"/>
    <property type="project" value="InterPro"/>
</dbReference>
<evidence type="ECO:0000313" key="9">
    <source>
        <dbReference type="EMBL" id="RDH85104.1"/>
    </source>
</evidence>
<keyword evidence="9" id="KW-0966">Cell projection</keyword>
<evidence type="ECO:0000256" key="3">
    <source>
        <dbReference type="ARBA" id="ARBA00005709"/>
    </source>
</evidence>
<comment type="subcellular location">
    <subcellularLocation>
        <location evidence="1">Bacterial flagellum</location>
    </subcellularLocation>
    <subcellularLocation>
        <location evidence="2">Secreted</location>
    </subcellularLocation>
</comment>
<evidence type="ECO:0000256" key="5">
    <source>
        <dbReference type="ARBA" id="ARBA00023143"/>
    </source>
</evidence>
<dbReference type="NCBIfam" id="TIGR02550">
    <property type="entry name" value="flagell_flgL"/>
    <property type="match status" value="1"/>
</dbReference>
<dbReference type="Proteomes" id="UP000254771">
    <property type="component" value="Unassembled WGS sequence"/>
</dbReference>
<dbReference type="PRINTS" id="PR00207">
    <property type="entry name" value="FLAGELLIN"/>
</dbReference>
<dbReference type="GO" id="GO:0071973">
    <property type="term" value="P:bacterial-type flagellum-dependent cell motility"/>
    <property type="evidence" value="ECO:0007669"/>
    <property type="project" value="InterPro"/>
</dbReference>
<dbReference type="Pfam" id="PF00669">
    <property type="entry name" value="Flagellin_N"/>
    <property type="match status" value="1"/>
</dbReference>
<gene>
    <name evidence="9" type="primary">flgL</name>
    <name evidence="9" type="ORF">DIZ78_11860</name>
</gene>
<feature type="coiled-coil region" evidence="6">
    <location>
        <begin position="53"/>
        <end position="80"/>
    </location>
</feature>
<evidence type="ECO:0000256" key="1">
    <source>
        <dbReference type="ARBA" id="ARBA00004365"/>
    </source>
</evidence>
<dbReference type="GO" id="GO:0009424">
    <property type="term" value="C:bacterial-type flagellum hook"/>
    <property type="evidence" value="ECO:0007669"/>
    <property type="project" value="InterPro"/>
</dbReference>
<evidence type="ECO:0000256" key="6">
    <source>
        <dbReference type="SAM" id="Coils"/>
    </source>
</evidence>
<name>A0A370DL62_9GAMM</name>
<feature type="domain" description="Flagellin C-terminal" evidence="8">
    <location>
        <begin position="231"/>
        <end position="305"/>
    </location>
</feature>
<evidence type="ECO:0000259" key="7">
    <source>
        <dbReference type="Pfam" id="PF00669"/>
    </source>
</evidence>
<dbReference type="GO" id="GO:0005576">
    <property type="term" value="C:extracellular region"/>
    <property type="evidence" value="ECO:0007669"/>
    <property type="project" value="UniProtKB-SubCell"/>
</dbReference>
<dbReference type="InterPro" id="IPR046358">
    <property type="entry name" value="Flagellin_C"/>
</dbReference>
<dbReference type="Gene3D" id="1.20.1330.10">
    <property type="entry name" value="f41 fragment of flagellin, N-terminal domain"/>
    <property type="match status" value="1"/>
</dbReference>
<reference evidence="9 10" key="1">
    <citation type="journal article" date="2018" name="ISME J.">
        <title>Endosymbiont genomes yield clues of tubeworm success.</title>
        <authorList>
            <person name="Li Y."/>
            <person name="Liles M.R."/>
            <person name="Halanych K.M."/>
        </authorList>
    </citation>
    <scope>NUCLEOTIDE SEQUENCE [LARGE SCALE GENOMIC DNA]</scope>
    <source>
        <strain evidence="9">A1462</strain>
    </source>
</reference>
<dbReference type="AlphaFoldDB" id="A0A370DL62"/>
<keyword evidence="9" id="KW-0969">Cilium</keyword>
<evidence type="ECO:0000259" key="8">
    <source>
        <dbReference type="Pfam" id="PF00700"/>
    </source>
</evidence>
<evidence type="ECO:0000256" key="2">
    <source>
        <dbReference type="ARBA" id="ARBA00004613"/>
    </source>
</evidence>